<evidence type="ECO:0000313" key="1">
    <source>
        <dbReference type="EMBL" id="MEE6306421.1"/>
    </source>
</evidence>
<dbReference type="EMBL" id="JAZGQL010000005">
    <property type="protein sequence ID" value="MEE6306421.1"/>
    <property type="molecule type" value="Genomic_DNA"/>
</dbReference>
<protein>
    <submittedName>
        <fullName evidence="1">Ig-like domain-containing protein</fullName>
    </submittedName>
</protein>
<reference evidence="1 2" key="1">
    <citation type="submission" date="2024-01" db="EMBL/GenBank/DDBJ databases">
        <title>Genome insights into Plantactinospora veratri sp. nov.</title>
        <authorList>
            <person name="Wang L."/>
        </authorList>
    </citation>
    <scope>NUCLEOTIDE SEQUENCE [LARGE SCALE GENOMIC DNA]</scope>
    <source>
        <strain evidence="1 2">NEAU-FHS4</strain>
    </source>
</reference>
<dbReference type="SUPFAM" id="SSF69318">
    <property type="entry name" value="Integrin alpha N-terminal domain"/>
    <property type="match status" value="1"/>
</dbReference>
<proteinExistence type="predicted"/>
<comment type="caution">
    <text evidence="1">The sequence shown here is derived from an EMBL/GenBank/DDBJ whole genome shotgun (WGS) entry which is preliminary data.</text>
</comment>
<organism evidence="1 2">
    <name type="scientific">Plantactinospora veratri</name>
    <dbReference type="NCBI Taxonomy" id="1436122"/>
    <lineage>
        <taxon>Bacteria</taxon>
        <taxon>Bacillati</taxon>
        <taxon>Actinomycetota</taxon>
        <taxon>Actinomycetes</taxon>
        <taxon>Micromonosporales</taxon>
        <taxon>Micromonosporaceae</taxon>
        <taxon>Plantactinospora</taxon>
    </lineage>
</organism>
<dbReference type="Proteomes" id="UP001339911">
    <property type="component" value="Unassembled WGS sequence"/>
</dbReference>
<dbReference type="InterPro" id="IPR028994">
    <property type="entry name" value="Integrin_alpha_N"/>
</dbReference>
<keyword evidence="2" id="KW-1185">Reference proteome</keyword>
<gene>
    <name evidence="1" type="ORF">V1634_06230</name>
</gene>
<evidence type="ECO:0000313" key="2">
    <source>
        <dbReference type="Proteomes" id="UP001339911"/>
    </source>
</evidence>
<name>A0ABU7S907_9ACTN</name>
<dbReference type="Pfam" id="PF17963">
    <property type="entry name" value="Big_9"/>
    <property type="match status" value="1"/>
</dbReference>
<dbReference type="RefSeq" id="WP_331206779.1">
    <property type="nucleotide sequence ID" value="NZ_JAZGQL010000005.1"/>
</dbReference>
<sequence>MAVVLTLATTVTTAPPAQAARPGEPFYGDVNDDGHRDRLAAYTGAAGNRGCFVSVAYGRPGGGYLPPVGHRYIETGAIGPHNCPDMGTVVDLRGDSRPELLLAFSDNNNVTPLRDVLLLDQDFRFVYDRQIGGGFHWLIGTADFNGDGREDVYVQGSECAGFARLISDGAGGFRPDEFRWAGDVSSIVDDLDGNGTSEVVITWSLPLHCTRPGEAGTGVLVLHGDGRIQHLQRRLTDDEWDARWSISKVRANNDRFYDVRTEHDSGRVDFHLGTPDGTFVRAPKLTGDQAYLSKSQPIVLNVTANDLITGTAPITIREYPRYGQVTVTSDRKVRYTPHPGQRQVDRFVYQVIEANGVTAATAVHIRWRGM</sequence>
<accession>A0ABU7S907</accession>